<gene>
    <name evidence="1" type="ORF">KH327_06140</name>
</gene>
<evidence type="ECO:0000313" key="2">
    <source>
        <dbReference type="Proteomes" id="UP000748991"/>
    </source>
</evidence>
<dbReference type="AlphaFoldDB" id="A0A943XTZ5"/>
<protein>
    <submittedName>
        <fullName evidence="1">Uncharacterized protein</fullName>
    </submittedName>
</protein>
<reference evidence="1" key="1">
    <citation type="submission" date="2021-02" db="EMBL/GenBank/DDBJ databases">
        <title>Infant gut strain persistence is associated with maternal origin, phylogeny, and functional potential including surface adhesion and iron acquisition.</title>
        <authorList>
            <person name="Lou Y.C."/>
        </authorList>
    </citation>
    <scope>NUCLEOTIDE SEQUENCE</scope>
    <source>
        <strain evidence="1">L3_060_052G1_dasL3_060_052G1_concoct_1</strain>
    </source>
</reference>
<dbReference type="Proteomes" id="UP000748991">
    <property type="component" value="Unassembled WGS sequence"/>
</dbReference>
<accession>A0A943XTZ5</accession>
<proteinExistence type="predicted"/>
<name>A0A943XTZ5_9FIRM</name>
<evidence type="ECO:0000313" key="1">
    <source>
        <dbReference type="EMBL" id="MBS6535394.1"/>
    </source>
</evidence>
<sequence length="309" mass="35929">MILQNISDLNLNFNFSDEIETEILYEKLKCNKIIFLVSKEEILLPSTFVAIYADEFIKAGIKYQDYIDNAVKVALDFIKDLKVSELEAINTFLNDITKEICYSLIIKDFLKKENKTIFENYGLLTLEYNSERESYRLENTPNGDSFFTKIKFFELLTGKERVLNLFKINKENYPATYFKDFRISFGLTNFGSFYPVIPAMLRDVENSDNGDLKERLSDYEHNIETDSLEEEQEEYISQFLQSEFAVDVYLFDEEKSIGTLTFELCDEDGSIPEEDLPEGLVKTVLRVNQTSYLVTAQSDIKEEPFGIEV</sequence>
<dbReference type="RefSeq" id="WP_278637980.1">
    <property type="nucleotide sequence ID" value="NZ_JAGZZP010000010.1"/>
</dbReference>
<organism evidence="1 2">
    <name type="scientific">Peptoniphilus harei</name>
    <dbReference type="NCBI Taxonomy" id="54005"/>
    <lineage>
        <taxon>Bacteria</taxon>
        <taxon>Bacillati</taxon>
        <taxon>Bacillota</taxon>
        <taxon>Tissierellia</taxon>
        <taxon>Tissierellales</taxon>
        <taxon>Peptoniphilaceae</taxon>
        <taxon>Peptoniphilus</taxon>
    </lineage>
</organism>
<comment type="caution">
    <text evidence="1">The sequence shown here is derived from an EMBL/GenBank/DDBJ whole genome shotgun (WGS) entry which is preliminary data.</text>
</comment>
<dbReference type="EMBL" id="JAGZZP010000010">
    <property type="protein sequence ID" value="MBS6535394.1"/>
    <property type="molecule type" value="Genomic_DNA"/>
</dbReference>